<dbReference type="Proteomes" id="UP000036513">
    <property type="component" value="Unassembled WGS sequence"/>
</dbReference>
<evidence type="ECO:0000313" key="2">
    <source>
        <dbReference type="Proteomes" id="UP000036513"/>
    </source>
</evidence>
<proteinExistence type="predicted"/>
<organism evidence="1 2">
    <name type="scientific">Mycolicibacterium chlorophenolicum</name>
    <dbReference type="NCBI Taxonomy" id="37916"/>
    <lineage>
        <taxon>Bacteria</taxon>
        <taxon>Bacillati</taxon>
        <taxon>Actinomycetota</taxon>
        <taxon>Actinomycetes</taxon>
        <taxon>Mycobacteriales</taxon>
        <taxon>Mycobacteriaceae</taxon>
        <taxon>Mycolicibacterium</taxon>
    </lineage>
</organism>
<comment type="caution">
    <text evidence="1">The sequence shown here is derived from an EMBL/GenBank/DDBJ whole genome shotgun (WGS) entry which is preliminary data.</text>
</comment>
<evidence type="ECO:0000313" key="1">
    <source>
        <dbReference type="EMBL" id="KMO71276.1"/>
    </source>
</evidence>
<sequence>MEHRAPPGAQGLSTRRDTALVVDDELPLVETGGRINPSAVQAMAEVGIDITGEFVKPGPTKSSRPPTAVITMVCEHAGQNLPRQTL</sequence>
<accession>A0A0J6YEK3</accession>
<reference evidence="1 2" key="1">
    <citation type="journal article" date="2015" name="Genome Biol. Evol.">
        <title>Characterization of Three Mycobacterium spp. with Potential Use in Bioremediation by Genome Sequencing and Comparative Genomics.</title>
        <authorList>
            <person name="Das S."/>
            <person name="Pettersson B.M."/>
            <person name="Behra P.R."/>
            <person name="Ramesh M."/>
            <person name="Dasgupta S."/>
            <person name="Bhattacharya A."/>
            <person name="Kirsebom L.A."/>
        </authorList>
    </citation>
    <scope>NUCLEOTIDE SEQUENCE [LARGE SCALE GENOMIC DNA]</scope>
    <source>
        <strain evidence="1 2">DSM 43826</strain>
    </source>
</reference>
<dbReference type="AlphaFoldDB" id="A0A0J6YEK3"/>
<gene>
    <name evidence="1" type="ORF">MCHLDSM_04650</name>
</gene>
<dbReference type="InterPro" id="IPR036196">
    <property type="entry name" value="Ptyr_pPase_sf"/>
</dbReference>
<dbReference type="EMBL" id="JYNL01000057">
    <property type="protein sequence ID" value="KMO71276.1"/>
    <property type="molecule type" value="Genomic_DNA"/>
</dbReference>
<name>A0A0J6YEK3_9MYCO</name>
<dbReference type="PATRIC" id="fig|37916.4.peg.4645"/>
<protein>
    <submittedName>
        <fullName evidence="1">Uncharacterized protein</fullName>
    </submittedName>
</protein>
<keyword evidence="2" id="KW-1185">Reference proteome</keyword>
<dbReference type="SUPFAM" id="SSF52788">
    <property type="entry name" value="Phosphotyrosine protein phosphatases I"/>
    <property type="match status" value="1"/>
</dbReference>